<reference evidence="1 2" key="1">
    <citation type="submission" date="2020-12" db="EMBL/GenBank/DDBJ databases">
        <title>Metabolic potential, ecology and presence of endohyphal bacteria is reflected in genomic diversity of Mucoromycotina.</title>
        <authorList>
            <person name="Muszewska A."/>
            <person name="Okrasinska A."/>
            <person name="Steczkiewicz K."/>
            <person name="Drgas O."/>
            <person name="Orlowska M."/>
            <person name="Perlinska-Lenart U."/>
            <person name="Aleksandrzak-Piekarczyk T."/>
            <person name="Szatraj K."/>
            <person name="Zielenkiewicz U."/>
            <person name="Pilsyk S."/>
            <person name="Malc E."/>
            <person name="Mieczkowski P."/>
            <person name="Kruszewska J.S."/>
            <person name="Biernat P."/>
            <person name="Pawlowska J."/>
        </authorList>
    </citation>
    <scope>NUCLEOTIDE SEQUENCE [LARGE SCALE GENOMIC DNA]</scope>
    <source>
        <strain evidence="1 2">CBS 142.35</strain>
    </source>
</reference>
<dbReference type="OrthoDB" id="10267127at2759"/>
<keyword evidence="2" id="KW-1185">Reference proteome</keyword>
<sequence length="123" mass="14024">MNDPEIVNTEDELFRETHYAPLLESRQPTCLERQPEFPSHRFNSFPLQVETTTHNQEPLKTPIRHLLSASASEIVAFISRDGYWNSLNIALGLEPGKTEIIAMDTVEVKEKIYLCIAVAEQVN</sequence>
<accession>A0A8H7SAV6</accession>
<gene>
    <name evidence="1" type="ORF">INT45_001509</name>
</gene>
<dbReference type="EMBL" id="JAEPRB010000030">
    <property type="protein sequence ID" value="KAG2225285.1"/>
    <property type="molecule type" value="Genomic_DNA"/>
</dbReference>
<dbReference type="Proteomes" id="UP000646827">
    <property type="component" value="Unassembled WGS sequence"/>
</dbReference>
<evidence type="ECO:0000313" key="2">
    <source>
        <dbReference type="Proteomes" id="UP000646827"/>
    </source>
</evidence>
<evidence type="ECO:0000313" key="1">
    <source>
        <dbReference type="EMBL" id="KAG2225285.1"/>
    </source>
</evidence>
<comment type="caution">
    <text evidence="1">The sequence shown here is derived from an EMBL/GenBank/DDBJ whole genome shotgun (WGS) entry which is preliminary data.</text>
</comment>
<protein>
    <submittedName>
        <fullName evidence="1">Uncharacterized protein</fullName>
    </submittedName>
</protein>
<organism evidence="1 2">
    <name type="scientific">Circinella minor</name>
    <dbReference type="NCBI Taxonomy" id="1195481"/>
    <lineage>
        <taxon>Eukaryota</taxon>
        <taxon>Fungi</taxon>
        <taxon>Fungi incertae sedis</taxon>
        <taxon>Mucoromycota</taxon>
        <taxon>Mucoromycotina</taxon>
        <taxon>Mucoromycetes</taxon>
        <taxon>Mucorales</taxon>
        <taxon>Lichtheimiaceae</taxon>
        <taxon>Circinella</taxon>
    </lineage>
</organism>
<proteinExistence type="predicted"/>
<dbReference type="AlphaFoldDB" id="A0A8H7SAV6"/>
<name>A0A8H7SAV6_9FUNG</name>